<sequence>MMGSSTQGPWLFSTGIGPYAYAVPLICPIDLFKASYGCMPILRRTGHLELGGICKGFTTAMALERVEITGKSMGGVGNTL</sequence>
<evidence type="ECO:0000313" key="1">
    <source>
        <dbReference type="EMBL" id="BAI39870.1"/>
    </source>
</evidence>
<protein>
    <submittedName>
        <fullName evidence="1">Uncharacterized protein K0122H06.36</fullName>
    </submittedName>
</protein>
<organism evidence="1">
    <name type="scientific">Oryza sativa subsp. indica</name>
    <name type="common">Rice</name>
    <dbReference type="NCBI Taxonomy" id="39946"/>
    <lineage>
        <taxon>Eukaryota</taxon>
        <taxon>Viridiplantae</taxon>
        <taxon>Streptophyta</taxon>
        <taxon>Embryophyta</taxon>
        <taxon>Tracheophyta</taxon>
        <taxon>Spermatophyta</taxon>
        <taxon>Magnoliopsida</taxon>
        <taxon>Liliopsida</taxon>
        <taxon>Poales</taxon>
        <taxon>Poaceae</taxon>
        <taxon>BOP clade</taxon>
        <taxon>Oryzoideae</taxon>
        <taxon>Oryzeae</taxon>
        <taxon>Oryzinae</taxon>
        <taxon>Oryza</taxon>
        <taxon>Oryza sativa</taxon>
    </lineage>
</organism>
<dbReference type="EMBL" id="AP009089">
    <property type="protein sequence ID" value="BAI39870.1"/>
    <property type="molecule type" value="Genomic_DNA"/>
</dbReference>
<proteinExistence type="predicted"/>
<reference evidence="1" key="1">
    <citation type="journal article" date="2009" name="Plant J.">
        <title>Comparative analysis of complete orthologous centromeres from two subspecies of rice reveals rapid variation of centromere organization and structure.</title>
        <authorList>
            <person name="Wu J."/>
            <person name="Fujisawa M."/>
            <person name="Tian Z."/>
            <person name="Yamagata H."/>
            <person name="Kamiya K."/>
            <person name="Shibata M."/>
            <person name="Hosokawa S."/>
            <person name="Ito Y."/>
            <person name="Hamada M."/>
            <person name="Katagiri S."/>
            <person name="Kurita K."/>
            <person name="Yamamoto M."/>
            <person name="Kikuta A."/>
            <person name="Machita K."/>
            <person name="Karasawa W."/>
            <person name="Kanamori H."/>
            <person name="Namiki N."/>
            <person name="Mizuno H."/>
            <person name="Ma J."/>
            <person name="Sasaki T."/>
            <person name="Matsumoto T."/>
        </authorList>
    </citation>
    <scope>NUCLEOTIDE SEQUENCE</scope>
</reference>
<name>C8TFE8_ORYSI</name>
<gene>
    <name evidence="1" type="primary">K0122H06.36</name>
</gene>
<dbReference type="AlphaFoldDB" id="C8TFE8"/>
<accession>C8TFE8</accession>